<organism evidence="1 2">
    <name type="scientific">Streptacidiphilus fuscans</name>
    <dbReference type="NCBI Taxonomy" id="2789292"/>
    <lineage>
        <taxon>Bacteria</taxon>
        <taxon>Bacillati</taxon>
        <taxon>Actinomycetota</taxon>
        <taxon>Actinomycetes</taxon>
        <taxon>Kitasatosporales</taxon>
        <taxon>Streptomycetaceae</taxon>
        <taxon>Streptacidiphilus</taxon>
    </lineage>
</organism>
<protein>
    <submittedName>
        <fullName evidence="1">SRPBCC family protein</fullName>
    </submittedName>
</protein>
<reference evidence="1" key="1">
    <citation type="submission" date="2020-11" db="EMBL/GenBank/DDBJ databases">
        <title>Isolation and identification of active actinomycetes.</title>
        <authorList>
            <person name="Yu B."/>
        </authorList>
    </citation>
    <scope>NUCLEOTIDE SEQUENCE</scope>
    <source>
        <strain evidence="1">NEAU-YB345</strain>
    </source>
</reference>
<dbReference type="InterPro" id="IPR019587">
    <property type="entry name" value="Polyketide_cyclase/dehydratase"/>
</dbReference>
<dbReference type="Gene3D" id="3.30.530.20">
    <property type="match status" value="1"/>
</dbReference>
<evidence type="ECO:0000313" key="1">
    <source>
        <dbReference type="EMBL" id="MBF9068498.1"/>
    </source>
</evidence>
<dbReference type="SUPFAM" id="SSF55961">
    <property type="entry name" value="Bet v1-like"/>
    <property type="match status" value="1"/>
</dbReference>
<dbReference type="EMBL" id="JADPRT010000004">
    <property type="protein sequence ID" value="MBF9068498.1"/>
    <property type="molecule type" value="Genomic_DNA"/>
</dbReference>
<dbReference type="RefSeq" id="WP_196193687.1">
    <property type="nucleotide sequence ID" value="NZ_JADPRT010000004.1"/>
</dbReference>
<accession>A0A931B608</accession>
<dbReference type="Proteomes" id="UP000657385">
    <property type="component" value="Unassembled WGS sequence"/>
</dbReference>
<gene>
    <name evidence="1" type="ORF">I2501_10690</name>
</gene>
<dbReference type="Pfam" id="PF10604">
    <property type="entry name" value="Polyketide_cyc2"/>
    <property type="match status" value="1"/>
</dbReference>
<dbReference type="AlphaFoldDB" id="A0A931B608"/>
<dbReference type="CDD" id="cd07821">
    <property type="entry name" value="PYR_PYL_RCAR_like"/>
    <property type="match status" value="1"/>
</dbReference>
<name>A0A931B608_9ACTN</name>
<sequence>MTTEFLESAPVRVVAEERLTSGPDALFRELTDDASTWPSWFGAIRRASYTGPPPYGVGAGRAVKLVGGIRFVESVLVWEEPRRFVYRIEETNLLGAHAWLEEWLLTPDGDGTSVRFTMAIEGHAMIELPTHAARSLVERSCRTAMHKLDARAGRRAQVS</sequence>
<evidence type="ECO:0000313" key="2">
    <source>
        <dbReference type="Proteomes" id="UP000657385"/>
    </source>
</evidence>
<proteinExistence type="predicted"/>
<dbReference type="InterPro" id="IPR023393">
    <property type="entry name" value="START-like_dom_sf"/>
</dbReference>
<comment type="caution">
    <text evidence="1">The sequence shown here is derived from an EMBL/GenBank/DDBJ whole genome shotgun (WGS) entry which is preliminary data.</text>
</comment>
<keyword evidence="2" id="KW-1185">Reference proteome</keyword>